<dbReference type="InParanoid" id="A0A2I1DIW3"/>
<feature type="transmembrane region" description="Helical" evidence="1">
    <location>
        <begin position="31"/>
        <end position="52"/>
    </location>
</feature>
<organism evidence="2 3">
    <name type="scientific">Acidithiobacillus marinus</name>
    <dbReference type="NCBI Taxonomy" id="187490"/>
    <lineage>
        <taxon>Bacteria</taxon>
        <taxon>Pseudomonadati</taxon>
        <taxon>Pseudomonadota</taxon>
        <taxon>Acidithiobacillia</taxon>
        <taxon>Acidithiobacillales</taxon>
        <taxon>Acidithiobacillaceae</taxon>
        <taxon>Acidithiobacillus</taxon>
    </lineage>
</organism>
<evidence type="ECO:0000256" key="1">
    <source>
        <dbReference type="SAM" id="Phobius"/>
    </source>
</evidence>
<keyword evidence="1" id="KW-0472">Membrane</keyword>
<comment type="caution">
    <text evidence="2">The sequence shown here is derived from an EMBL/GenBank/DDBJ whole genome shotgun (WGS) entry which is preliminary data.</text>
</comment>
<gene>
    <name evidence="2" type="ORF">B1757_12980</name>
</gene>
<evidence type="ECO:0000313" key="3">
    <source>
        <dbReference type="Proteomes" id="UP000234329"/>
    </source>
</evidence>
<sequence>MLNAPAMSPNGFFSRPSLPGGIRPVTAIIKAVARAFTFASIFSSVWFVFLFLVKPSALHSLVRYTALQSDGIAVWMMIFLILMAVYLSATGLTAIGRMMDRFDERYPEKADTIMMVAALLTMLLMGSFVVYDEVTGEPVVKTASAIVAPHQQSQALLHIEGTTGNLVHTKNIVGAAKIERLGPGHYEIWMRHPERRS</sequence>
<dbReference type="EMBL" id="MXAV01000049">
    <property type="protein sequence ID" value="PKY09795.1"/>
    <property type="molecule type" value="Genomic_DNA"/>
</dbReference>
<feature type="transmembrane region" description="Helical" evidence="1">
    <location>
        <begin position="72"/>
        <end position="92"/>
    </location>
</feature>
<protein>
    <submittedName>
        <fullName evidence="2">Uncharacterized protein</fullName>
    </submittedName>
</protein>
<dbReference type="AlphaFoldDB" id="A0A2I1DIW3"/>
<name>A0A2I1DIW3_9PROT</name>
<feature type="transmembrane region" description="Helical" evidence="1">
    <location>
        <begin position="113"/>
        <end position="131"/>
    </location>
</feature>
<dbReference type="Proteomes" id="UP000234329">
    <property type="component" value="Unassembled WGS sequence"/>
</dbReference>
<keyword evidence="1" id="KW-1133">Transmembrane helix</keyword>
<evidence type="ECO:0000313" key="2">
    <source>
        <dbReference type="EMBL" id="PKY09795.1"/>
    </source>
</evidence>
<keyword evidence="1" id="KW-0812">Transmembrane</keyword>
<keyword evidence="3" id="KW-1185">Reference proteome</keyword>
<proteinExistence type="predicted"/>
<reference evidence="2 3" key="1">
    <citation type="submission" date="2017-03" db="EMBL/GenBank/DDBJ databases">
        <title>Draft genime sequence of the acidophilic sulfur-oxidizing bacterium Acidithiobacillus sp. SH, isolated from seawater.</title>
        <authorList>
            <person name="Sharmin S."/>
            <person name="Tokuhisa M."/>
            <person name="Kanao T."/>
            <person name="Kamimura K."/>
        </authorList>
    </citation>
    <scope>NUCLEOTIDE SEQUENCE [LARGE SCALE GENOMIC DNA]</scope>
    <source>
        <strain evidence="2 3">SH</strain>
    </source>
</reference>
<accession>A0A2I1DIW3</accession>